<protein>
    <submittedName>
        <fullName evidence="2">Uncharacterized protein</fullName>
    </submittedName>
</protein>
<accession>A0A9W9FEX2</accession>
<evidence type="ECO:0000313" key="2">
    <source>
        <dbReference type="EMBL" id="KAJ5098916.1"/>
    </source>
</evidence>
<proteinExistence type="predicted"/>
<gene>
    <name evidence="2" type="ORF">N7532_005917</name>
</gene>
<dbReference type="Proteomes" id="UP001149074">
    <property type="component" value="Unassembled WGS sequence"/>
</dbReference>
<organism evidence="2 3">
    <name type="scientific">Penicillium argentinense</name>
    <dbReference type="NCBI Taxonomy" id="1131581"/>
    <lineage>
        <taxon>Eukaryota</taxon>
        <taxon>Fungi</taxon>
        <taxon>Dikarya</taxon>
        <taxon>Ascomycota</taxon>
        <taxon>Pezizomycotina</taxon>
        <taxon>Eurotiomycetes</taxon>
        <taxon>Eurotiomycetidae</taxon>
        <taxon>Eurotiales</taxon>
        <taxon>Aspergillaceae</taxon>
        <taxon>Penicillium</taxon>
    </lineage>
</organism>
<reference evidence="2" key="1">
    <citation type="submission" date="2022-11" db="EMBL/GenBank/DDBJ databases">
        <authorList>
            <person name="Petersen C."/>
        </authorList>
    </citation>
    <scope>NUCLEOTIDE SEQUENCE</scope>
    <source>
        <strain evidence="2">IBT 30761</strain>
    </source>
</reference>
<reference evidence="2" key="2">
    <citation type="journal article" date="2023" name="IMA Fungus">
        <title>Comparative genomic study of the Penicillium genus elucidates a diverse pangenome and 15 lateral gene transfer events.</title>
        <authorList>
            <person name="Petersen C."/>
            <person name="Sorensen T."/>
            <person name="Nielsen M.R."/>
            <person name="Sondergaard T.E."/>
            <person name="Sorensen J.L."/>
            <person name="Fitzpatrick D.A."/>
            <person name="Frisvad J.C."/>
            <person name="Nielsen K.L."/>
        </authorList>
    </citation>
    <scope>NUCLEOTIDE SEQUENCE</scope>
    <source>
        <strain evidence="2">IBT 30761</strain>
    </source>
</reference>
<dbReference type="OrthoDB" id="4342229at2759"/>
<dbReference type="AlphaFoldDB" id="A0A9W9FEX2"/>
<keyword evidence="1" id="KW-0732">Signal</keyword>
<evidence type="ECO:0000313" key="3">
    <source>
        <dbReference type="Proteomes" id="UP001149074"/>
    </source>
</evidence>
<keyword evidence="3" id="KW-1185">Reference proteome</keyword>
<dbReference type="RefSeq" id="XP_056474570.1">
    <property type="nucleotide sequence ID" value="XM_056618411.1"/>
</dbReference>
<name>A0A9W9FEX2_9EURO</name>
<evidence type="ECO:0000256" key="1">
    <source>
        <dbReference type="SAM" id="SignalP"/>
    </source>
</evidence>
<dbReference type="EMBL" id="JAPQKI010000005">
    <property type="protein sequence ID" value="KAJ5098916.1"/>
    <property type="molecule type" value="Genomic_DNA"/>
</dbReference>
<feature type="signal peptide" evidence="1">
    <location>
        <begin position="1"/>
        <end position="26"/>
    </location>
</feature>
<sequence>MSPLVQGLSWLSLMVFAILAVSTVHAYPIRESSTETEKSTKILEPRRIIPDTEHYLANILGSIGVGDPETDASSQAAYTPTSTIKAEQDQPENTKVTPSTTGSGASFTTVIHNGNDQSIKNIQIGPGWDGHKELRASDLPLIFDAVYKEMQHRLKDAFDSSDELGLGL</sequence>
<feature type="chain" id="PRO_5040971162" evidence="1">
    <location>
        <begin position="27"/>
        <end position="168"/>
    </location>
</feature>
<comment type="caution">
    <text evidence="2">The sequence shown here is derived from an EMBL/GenBank/DDBJ whole genome shotgun (WGS) entry which is preliminary data.</text>
</comment>
<dbReference type="GeneID" id="81357390"/>